<feature type="domain" description="Alpha/beta hydrolase fold-3" evidence="3">
    <location>
        <begin position="491"/>
        <end position="707"/>
    </location>
</feature>
<feature type="compositionally biased region" description="Low complexity" evidence="2">
    <location>
        <begin position="8"/>
        <end position="17"/>
    </location>
</feature>
<reference evidence="4" key="1">
    <citation type="submission" date="2021-01" db="EMBL/GenBank/DDBJ databases">
        <authorList>
            <person name="Kaushik A."/>
        </authorList>
    </citation>
    <scope>NUCLEOTIDE SEQUENCE</scope>
    <source>
        <strain evidence="4">AG2-2IIIB</strain>
    </source>
</reference>
<dbReference type="Gene3D" id="3.40.50.1820">
    <property type="entry name" value="alpha/beta hydrolase"/>
    <property type="match status" value="1"/>
</dbReference>
<protein>
    <recommendedName>
        <fullName evidence="3">Alpha/beta hydrolase fold-3 domain-containing protein</fullName>
    </recommendedName>
</protein>
<feature type="compositionally biased region" description="Low complexity" evidence="2">
    <location>
        <begin position="31"/>
        <end position="41"/>
    </location>
</feature>
<dbReference type="EMBL" id="CAJMWT010003316">
    <property type="protein sequence ID" value="CAE6468847.1"/>
    <property type="molecule type" value="Genomic_DNA"/>
</dbReference>
<dbReference type="InterPro" id="IPR050300">
    <property type="entry name" value="GDXG_lipolytic_enzyme"/>
</dbReference>
<evidence type="ECO:0000313" key="4">
    <source>
        <dbReference type="EMBL" id="CAE6468847.1"/>
    </source>
</evidence>
<organism evidence="4 5">
    <name type="scientific">Rhizoctonia solani</name>
    <dbReference type="NCBI Taxonomy" id="456999"/>
    <lineage>
        <taxon>Eukaryota</taxon>
        <taxon>Fungi</taxon>
        <taxon>Dikarya</taxon>
        <taxon>Basidiomycota</taxon>
        <taxon>Agaricomycotina</taxon>
        <taxon>Agaricomycetes</taxon>
        <taxon>Cantharellales</taxon>
        <taxon>Ceratobasidiaceae</taxon>
        <taxon>Rhizoctonia</taxon>
    </lineage>
</organism>
<dbReference type="AlphaFoldDB" id="A0A8H3C143"/>
<keyword evidence="1" id="KW-0378">Hydrolase</keyword>
<proteinExistence type="predicted"/>
<dbReference type="InterPro" id="IPR029058">
    <property type="entry name" value="AB_hydrolase_fold"/>
</dbReference>
<dbReference type="InterPro" id="IPR013094">
    <property type="entry name" value="AB_hydrolase_3"/>
</dbReference>
<comment type="caution">
    <text evidence="4">The sequence shown here is derived from an EMBL/GenBank/DDBJ whole genome shotgun (WGS) entry which is preliminary data.</text>
</comment>
<evidence type="ECO:0000313" key="5">
    <source>
        <dbReference type="Proteomes" id="UP000663843"/>
    </source>
</evidence>
<dbReference type="PANTHER" id="PTHR48081:SF8">
    <property type="entry name" value="ALPHA_BETA HYDROLASE FOLD-3 DOMAIN-CONTAINING PROTEIN-RELATED"/>
    <property type="match status" value="1"/>
</dbReference>
<dbReference type="SUPFAM" id="SSF53474">
    <property type="entry name" value="alpha/beta-Hydrolases"/>
    <property type="match status" value="1"/>
</dbReference>
<accession>A0A8H3C143</accession>
<evidence type="ECO:0000259" key="3">
    <source>
        <dbReference type="Pfam" id="PF07859"/>
    </source>
</evidence>
<dbReference type="Pfam" id="PF07859">
    <property type="entry name" value="Abhydrolase_3"/>
    <property type="match status" value="1"/>
</dbReference>
<evidence type="ECO:0000256" key="2">
    <source>
        <dbReference type="SAM" id="MobiDB-lite"/>
    </source>
</evidence>
<feature type="region of interest" description="Disordered" evidence="2">
    <location>
        <begin position="1"/>
        <end position="50"/>
    </location>
</feature>
<evidence type="ECO:0000256" key="1">
    <source>
        <dbReference type="ARBA" id="ARBA00022801"/>
    </source>
</evidence>
<gene>
    <name evidence="4" type="ORF">RDB_LOCUS103884</name>
</gene>
<dbReference type="PANTHER" id="PTHR48081">
    <property type="entry name" value="AB HYDROLASE SUPERFAMILY PROTEIN C4A8.06C"/>
    <property type="match status" value="1"/>
</dbReference>
<name>A0A8H3C143_9AGAM</name>
<dbReference type="Proteomes" id="UP000663843">
    <property type="component" value="Unassembled WGS sequence"/>
</dbReference>
<sequence>MPAKRTTSPSNSNNSKKPYGKTEKVSKGKTTSRPNTSTPPNWQVHFPEWSNEMPGGENAKCCIDKWLLLPPYDHAITEDQWESYFKERSALDELNTFGSDASSSIQPDELRPPLRVLEDSAANLAATIYGSVLDEESKTSIGRTLRGSLYITAADGMEGCFTVNTRLYSPFGIGTSIDLGYSYSFDYRESDFFGLLVATSNKVNDIDAENPSKCKALTEDGSPQPESVELFSWNGGNKVGAAKAADFNSFEHTLFDSTGWLSLLKLYDLLLAALTCSQYDDCYQELEIDIAIASSKKLALFEGETNGGELGEAETTLYKKLRRNMLSENAEGDVDGDDQPGCVPDRLLLLAHHKPNSILSLISPRLGANYSAYIAGPGARSTYLDLCACWRSGDQINTMSDPSTFNGPLHPDITPHIDAEYAVFHNKYLIDLPAIHRIPWDPACRGGTNPGELEPCEVGSARDLTVPGTPPVNLRIFTPLGERPTNGWPVLVYFHGGGWMLGNVDAENSFSTRTCLTAKCVVASVDYRLAPEHVFPAAVDDSWTALEWVFEQGATELGIDPLRIAVGGSSAGGNLSAVMTQRAVQRSPPIPIKYQVLIVPVTDNTVQEDGSSLLPTHHESWVKWKNTTPLIPKEMLWFRNHYLPDKSKWTHLDASPLLQKDPRVWNRLPDAWIGVAELDILRSEGEAYAQKLKEAGKEVELVVYPVMDKVTKIGFQVSEDAARALHKAFYDP</sequence>
<dbReference type="GO" id="GO:0016787">
    <property type="term" value="F:hydrolase activity"/>
    <property type="evidence" value="ECO:0007669"/>
    <property type="project" value="UniProtKB-KW"/>
</dbReference>